<dbReference type="OrthoDB" id="978473at2"/>
<evidence type="ECO:0000256" key="1">
    <source>
        <dbReference type="SAM" id="Coils"/>
    </source>
</evidence>
<dbReference type="RefSeq" id="WP_085518801.1">
    <property type="nucleotide sequence ID" value="NZ_FXAW01000009.1"/>
</dbReference>
<evidence type="ECO:0000313" key="2">
    <source>
        <dbReference type="EMBL" id="SMG50417.1"/>
    </source>
</evidence>
<feature type="coiled-coil region" evidence="1">
    <location>
        <begin position="14"/>
        <end position="41"/>
    </location>
</feature>
<evidence type="ECO:0000313" key="3">
    <source>
        <dbReference type="Proteomes" id="UP000193804"/>
    </source>
</evidence>
<dbReference type="Proteomes" id="UP000193804">
    <property type="component" value="Unassembled WGS sequence"/>
</dbReference>
<dbReference type="STRING" id="1028.SAMN05661096_03672"/>
<keyword evidence="1" id="KW-0175">Coiled coil</keyword>
<dbReference type="AlphaFoldDB" id="A0A1X7LA31"/>
<keyword evidence="3" id="KW-1185">Reference proteome</keyword>
<protein>
    <submittedName>
        <fullName evidence="2">Uncharacterized protein</fullName>
    </submittedName>
</protein>
<proteinExistence type="predicted"/>
<dbReference type="EMBL" id="FXAW01000009">
    <property type="protein sequence ID" value="SMG50417.1"/>
    <property type="molecule type" value="Genomic_DNA"/>
</dbReference>
<accession>A0A1X7LA31</accession>
<reference evidence="3" key="1">
    <citation type="submission" date="2017-04" db="EMBL/GenBank/DDBJ databases">
        <authorList>
            <person name="Varghese N."/>
            <person name="Submissions S."/>
        </authorList>
    </citation>
    <scope>NUCLEOTIDE SEQUENCE [LARGE SCALE GENOMIC DNA]</scope>
    <source>
        <strain evidence="3">DSM 4125</strain>
    </source>
</reference>
<gene>
    <name evidence="2" type="ORF">SAMN05661096_03672</name>
</gene>
<sequence length="168" mass="19791">MKVNIPEKYTDLYIKALGDKKKALQMKINQFKAEIEEIDSHLSNLVNLPLFQENEAQNLLHQKTNAYHDQWAWTKKITYFIDFKRKLVKTNEVVDFIMEKEPGLNKSKVRSSVSAALSNKMKKGVYRKFEDPVTANTYYGPLAFFLNQHEPQIEFMPEDLKERLLYNN</sequence>
<organism evidence="2 3">
    <name type="scientific">Marivirga sericea</name>
    <dbReference type="NCBI Taxonomy" id="1028"/>
    <lineage>
        <taxon>Bacteria</taxon>
        <taxon>Pseudomonadati</taxon>
        <taxon>Bacteroidota</taxon>
        <taxon>Cytophagia</taxon>
        <taxon>Cytophagales</taxon>
        <taxon>Marivirgaceae</taxon>
        <taxon>Marivirga</taxon>
    </lineage>
</organism>
<name>A0A1X7LA31_9BACT</name>